<feature type="transmembrane region" description="Helical" evidence="2">
    <location>
        <begin position="444"/>
        <end position="463"/>
    </location>
</feature>
<dbReference type="EMBL" id="CAJPEV010000041">
    <property type="protein sequence ID" value="CAG0879409.1"/>
    <property type="molecule type" value="Genomic_DNA"/>
</dbReference>
<gene>
    <name evidence="3" type="ORF">DSTB1V02_LOCUS574</name>
</gene>
<dbReference type="EMBL" id="LR899558">
    <property type="protein sequence ID" value="CAD7240553.1"/>
    <property type="molecule type" value="Genomic_DNA"/>
</dbReference>
<dbReference type="InterPro" id="IPR050327">
    <property type="entry name" value="Proton-linked_MCT"/>
</dbReference>
<sequence length="668" mass="73619">MEVLQVVGTGTGPTSPEQILQKRPQLARSDSAASSIMLHDSGVHSEMNSSSGARLEEDVLVEPVGRPARRLPRPVAPVNAPLMPRNEERKKASTIRQHYYPEGGWGWVVLVCSTACVIMALGLQLAFGQWLLEIRRFFPHASVLQIGCLGAVNMSVSHLLSPVIVGVCRRKSTRLTAVLGGLISSLGCLFTSFATEFHQIFFSYGFVLGLGVGLTRDTSTLMVGQYFKRRRELVETFLVSGSGIGLAVMSVFLKFTIASSGWRLGLQAVTGAVVVTSILGTCYRSATLYHPQRRAILHLKTQKRKVKGVGEKGNRGGDSDKPPILDFQPLKSRTLQILLFSTALSALGIHTPFLFLASLLVCGLSQLSLVSIEGYHGHVLFVWIYGVFCGGYHYSLKMYTFERVRARNFPRAWAILHSSHAIPIAIAIPVSGYMNEVLGRKTGYYLGAGSILASSLALFLIPLREKRRRVRKEKSSGGGDHSCVTESTTRTDSFIFHQQQGRDSSDAGGDFLMDEAPNSNPLVILQQLQQFKQVNPEQLSALIQEMSDVDPLHADKGELTCISEEGIADMDFPDHLLDLDDPELACITSCNQMEHYLLMSEFETNLYKGTFDADADLDSDEADEPHVAPRPQKRRVRAPVRFQRAAPRNLRATPQFSVEMNPVLEETS</sequence>
<feature type="transmembrane region" description="Helical" evidence="2">
    <location>
        <begin position="175"/>
        <end position="194"/>
    </location>
</feature>
<feature type="transmembrane region" description="Helical" evidence="2">
    <location>
        <begin position="237"/>
        <end position="258"/>
    </location>
</feature>
<dbReference type="Pfam" id="PF07690">
    <property type="entry name" value="MFS_1"/>
    <property type="match status" value="1"/>
</dbReference>
<evidence type="ECO:0000256" key="2">
    <source>
        <dbReference type="SAM" id="Phobius"/>
    </source>
</evidence>
<evidence type="ECO:0000313" key="4">
    <source>
        <dbReference type="Proteomes" id="UP000677054"/>
    </source>
</evidence>
<feature type="transmembrane region" description="Helical" evidence="2">
    <location>
        <begin position="264"/>
        <end position="283"/>
    </location>
</feature>
<feature type="region of interest" description="Disordered" evidence="1">
    <location>
        <begin position="1"/>
        <end position="26"/>
    </location>
</feature>
<proteinExistence type="predicted"/>
<accession>A0A7R8WYQ7</accession>
<feature type="transmembrane region" description="Helical" evidence="2">
    <location>
        <begin position="144"/>
        <end position="168"/>
    </location>
</feature>
<feature type="transmembrane region" description="Helical" evidence="2">
    <location>
        <begin position="412"/>
        <end position="432"/>
    </location>
</feature>
<dbReference type="PANTHER" id="PTHR11360">
    <property type="entry name" value="MONOCARBOXYLATE TRANSPORTER"/>
    <property type="match status" value="1"/>
</dbReference>
<keyword evidence="4" id="KW-1185">Reference proteome</keyword>
<dbReference type="Gene3D" id="1.20.1250.20">
    <property type="entry name" value="MFS general substrate transporter like domains"/>
    <property type="match status" value="1"/>
</dbReference>
<name>A0A7R8WYQ7_9CRUS</name>
<dbReference type="SUPFAM" id="SSF103473">
    <property type="entry name" value="MFS general substrate transporter"/>
    <property type="match status" value="1"/>
</dbReference>
<keyword evidence="2" id="KW-0472">Membrane</keyword>
<protein>
    <recommendedName>
        <fullName evidence="5">Monocarboxylate transporter</fullName>
    </recommendedName>
</protein>
<evidence type="ECO:0000313" key="3">
    <source>
        <dbReference type="EMBL" id="CAD7240553.1"/>
    </source>
</evidence>
<feature type="transmembrane region" description="Helical" evidence="2">
    <location>
        <begin position="380"/>
        <end position="400"/>
    </location>
</feature>
<dbReference type="OrthoDB" id="6499973at2759"/>
<feature type="transmembrane region" description="Helical" evidence="2">
    <location>
        <begin position="105"/>
        <end position="132"/>
    </location>
</feature>
<reference evidence="3" key="1">
    <citation type="submission" date="2020-11" db="EMBL/GenBank/DDBJ databases">
        <authorList>
            <person name="Tran Van P."/>
        </authorList>
    </citation>
    <scope>NUCLEOTIDE SEQUENCE</scope>
</reference>
<keyword evidence="2" id="KW-0812">Transmembrane</keyword>
<organism evidence="3">
    <name type="scientific">Darwinula stevensoni</name>
    <dbReference type="NCBI Taxonomy" id="69355"/>
    <lineage>
        <taxon>Eukaryota</taxon>
        <taxon>Metazoa</taxon>
        <taxon>Ecdysozoa</taxon>
        <taxon>Arthropoda</taxon>
        <taxon>Crustacea</taxon>
        <taxon>Oligostraca</taxon>
        <taxon>Ostracoda</taxon>
        <taxon>Podocopa</taxon>
        <taxon>Podocopida</taxon>
        <taxon>Darwinulocopina</taxon>
        <taxon>Darwinuloidea</taxon>
        <taxon>Darwinulidae</taxon>
        <taxon>Darwinula</taxon>
    </lineage>
</organism>
<dbReference type="InterPro" id="IPR011701">
    <property type="entry name" value="MFS"/>
</dbReference>
<dbReference type="AlphaFoldDB" id="A0A7R8WYQ7"/>
<dbReference type="GO" id="GO:0022857">
    <property type="term" value="F:transmembrane transporter activity"/>
    <property type="evidence" value="ECO:0007669"/>
    <property type="project" value="InterPro"/>
</dbReference>
<evidence type="ECO:0008006" key="5">
    <source>
        <dbReference type="Google" id="ProtNLM"/>
    </source>
</evidence>
<dbReference type="InterPro" id="IPR036259">
    <property type="entry name" value="MFS_trans_sf"/>
</dbReference>
<keyword evidence="2" id="KW-1133">Transmembrane helix</keyword>
<feature type="transmembrane region" description="Helical" evidence="2">
    <location>
        <begin position="200"/>
        <end position="216"/>
    </location>
</feature>
<dbReference type="Proteomes" id="UP000677054">
    <property type="component" value="Unassembled WGS sequence"/>
</dbReference>
<evidence type="ECO:0000256" key="1">
    <source>
        <dbReference type="SAM" id="MobiDB-lite"/>
    </source>
</evidence>
<dbReference type="PANTHER" id="PTHR11360:SF251">
    <property type="entry name" value="MAJOR FACILITATOR SUPERFAMILY (MFS) PROFILE DOMAIN-CONTAINING PROTEIN"/>
    <property type="match status" value="1"/>
</dbReference>
<feature type="transmembrane region" description="Helical" evidence="2">
    <location>
        <begin position="337"/>
        <end position="360"/>
    </location>
</feature>
<feature type="region of interest" description="Disordered" evidence="1">
    <location>
        <begin position="617"/>
        <end position="668"/>
    </location>
</feature>